<evidence type="ECO:0000313" key="2">
    <source>
        <dbReference type="Proteomes" id="UP000695026"/>
    </source>
</evidence>
<dbReference type="PANTHER" id="PTHR14870:SF1">
    <property type="entry name" value="TUBULIN EPSILON AND DELTA COMPLEX PROTEIN 2"/>
    <property type="match status" value="1"/>
</dbReference>
<dbReference type="GeneID" id="103064703"/>
<dbReference type="Pfam" id="PF15764">
    <property type="entry name" value="DUF4693"/>
    <property type="match status" value="1"/>
</dbReference>
<organism evidence="2 3">
    <name type="scientific">Python bivittatus</name>
    <name type="common">Burmese python</name>
    <name type="synonym">Python molurus bivittatus</name>
    <dbReference type="NCBI Taxonomy" id="176946"/>
    <lineage>
        <taxon>Eukaryota</taxon>
        <taxon>Metazoa</taxon>
        <taxon>Chordata</taxon>
        <taxon>Craniata</taxon>
        <taxon>Vertebrata</taxon>
        <taxon>Euteleostomi</taxon>
        <taxon>Lepidosauria</taxon>
        <taxon>Squamata</taxon>
        <taxon>Bifurcata</taxon>
        <taxon>Unidentata</taxon>
        <taxon>Episquamata</taxon>
        <taxon>Toxicofera</taxon>
        <taxon>Serpentes</taxon>
        <taxon>Henophidia</taxon>
        <taxon>Pythonidae</taxon>
        <taxon>Python</taxon>
    </lineage>
</organism>
<dbReference type="AlphaFoldDB" id="A0A9F2W9D3"/>
<dbReference type="InterPro" id="IPR031518">
    <property type="entry name" value="DUF4693"/>
</dbReference>
<dbReference type="PANTHER" id="PTHR14870">
    <property type="entry name" value="TUBULIN EPSILON AND DELTA COMPLEX PROTEIN 2"/>
    <property type="match status" value="1"/>
</dbReference>
<evidence type="ECO:0000256" key="1">
    <source>
        <dbReference type="SAM" id="MobiDB-lite"/>
    </source>
</evidence>
<feature type="region of interest" description="Disordered" evidence="1">
    <location>
        <begin position="187"/>
        <end position="216"/>
    </location>
</feature>
<dbReference type="OrthoDB" id="9939072at2759"/>
<feature type="compositionally biased region" description="Basic and acidic residues" evidence="1">
    <location>
        <begin position="130"/>
        <end position="144"/>
    </location>
</feature>
<keyword evidence="2" id="KW-1185">Reference proteome</keyword>
<dbReference type="Proteomes" id="UP000695026">
    <property type="component" value="Unplaced"/>
</dbReference>
<protein>
    <submittedName>
        <fullName evidence="3">Tubulin epsilon and delta complex protein 2</fullName>
    </submittedName>
</protein>
<reference evidence="3" key="1">
    <citation type="submission" date="2025-08" db="UniProtKB">
        <authorList>
            <consortium name="RefSeq"/>
        </authorList>
    </citation>
    <scope>IDENTIFICATION</scope>
    <source>
        <tissue evidence="3">Liver</tissue>
    </source>
</reference>
<feature type="compositionally biased region" description="Basic and acidic residues" evidence="1">
    <location>
        <begin position="1"/>
        <end position="33"/>
    </location>
</feature>
<evidence type="ECO:0000313" key="3">
    <source>
        <dbReference type="RefSeq" id="XP_007433089.1"/>
    </source>
</evidence>
<name>A0A9F2W9D3_PYTBI</name>
<feature type="region of interest" description="Disordered" evidence="1">
    <location>
        <begin position="121"/>
        <end position="144"/>
    </location>
</feature>
<sequence>MIHHFPDRTRKRGLARDLSHRDKKGARSGEGRSRAGRLYRPLAFAGDPKSVRLSLLCAERLLRGGSRRLPGSASPALLMLPAGCAQRLVSLFTQALEDCTEQRTKLQQKLQQCHALLGDWNSQRENPIPEDSKNEKHDVETEPSVEELKELELLNKALEKALRVRSKFRQVPCETIKVSEAVGKKPVSHAALEQPASNSKEKVPETAQMSPVSRKLVSSKKPTAYMLKAPYKTDVNVKRPPVKIPAGWSSRRAKVPGKKLSPAGVASPKLKPQAKTAEGSREKVRVAAEPGLQLGFSKCLRRATASPSCIDGGDFAETGLLVSKVDPVGEALGGPCPPRRDPPTKGMMPPTSTLQENGSSLKLPLPYQKAFTKYVRLLEKSQDVKTTPEAAVAKSHFLEKLQATFFSPTPAFTPTEVKQELAHLRDLHLLISQHMKAESPEALGENPTWDREYESLVTLQVLQEVVEQLLNKVHQMREAMVSHTEFLPPASLCRGDHEDGDNDSLCFCHASLGERACGDLDLLGPAPLLFYSSLDELKDMEALKLQVAMLNQKLQIQTAMETELIPLLESGCLSESSRTSVIRAAYSLLCEGGEHVPILVKDEELSS</sequence>
<proteinExistence type="predicted"/>
<accession>A0A9F2W9D3</accession>
<dbReference type="RefSeq" id="XP_007433089.1">
    <property type="nucleotide sequence ID" value="XM_007433027.2"/>
</dbReference>
<feature type="region of interest" description="Disordered" evidence="1">
    <location>
        <begin position="1"/>
        <end position="34"/>
    </location>
</feature>
<dbReference type="KEGG" id="pbi:103064703"/>
<feature type="region of interest" description="Disordered" evidence="1">
    <location>
        <begin position="242"/>
        <end position="283"/>
    </location>
</feature>
<dbReference type="OMA" id="MLKAPYK"/>
<dbReference type="CTD" id="80178"/>
<gene>
    <name evidence="3" type="primary">TEDC2</name>
</gene>